<evidence type="ECO:0008006" key="3">
    <source>
        <dbReference type="Google" id="ProtNLM"/>
    </source>
</evidence>
<dbReference type="EMBL" id="JBEPMC010000004">
    <property type="protein sequence ID" value="MET3579869.1"/>
    <property type="molecule type" value="Genomic_DNA"/>
</dbReference>
<comment type="caution">
    <text evidence="1">The sequence shown here is derived from an EMBL/GenBank/DDBJ whole genome shotgun (WGS) entry which is preliminary data.</text>
</comment>
<evidence type="ECO:0000313" key="1">
    <source>
        <dbReference type="EMBL" id="MET3579869.1"/>
    </source>
</evidence>
<accession>A0ABV2GNM0</accession>
<sequence>MDLHWFHPPCHIETDKPGLTSVCTNVEGAAAELMKWTKRGPKWKEAVEVCMGFSLKASARPTTLETPSRLPPKRRECCAPLTRDRLHPAAGFQQ</sequence>
<dbReference type="Proteomes" id="UP001549204">
    <property type="component" value="Unassembled WGS sequence"/>
</dbReference>
<name>A0ABV2GNM0_9HYPH</name>
<gene>
    <name evidence="1" type="ORF">ABID19_002900</name>
</gene>
<keyword evidence="2" id="KW-1185">Reference proteome</keyword>
<organism evidence="1 2">
    <name type="scientific">Mesorhizobium robiniae</name>
    <dbReference type="NCBI Taxonomy" id="559315"/>
    <lineage>
        <taxon>Bacteria</taxon>
        <taxon>Pseudomonadati</taxon>
        <taxon>Pseudomonadota</taxon>
        <taxon>Alphaproteobacteria</taxon>
        <taxon>Hyphomicrobiales</taxon>
        <taxon>Phyllobacteriaceae</taxon>
        <taxon>Mesorhizobium</taxon>
    </lineage>
</organism>
<proteinExistence type="predicted"/>
<protein>
    <recommendedName>
        <fullName evidence="3">DUF982 domain-containing protein</fullName>
    </recommendedName>
</protein>
<dbReference type="Gene3D" id="6.10.250.730">
    <property type="match status" value="1"/>
</dbReference>
<evidence type="ECO:0000313" key="2">
    <source>
        <dbReference type="Proteomes" id="UP001549204"/>
    </source>
</evidence>
<reference evidence="1 2" key="1">
    <citation type="submission" date="2024-06" db="EMBL/GenBank/DDBJ databases">
        <title>Genomic Encyclopedia of Type Strains, Phase IV (KMG-IV): sequencing the most valuable type-strain genomes for metagenomic binning, comparative biology and taxonomic classification.</title>
        <authorList>
            <person name="Goeker M."/>
        </authorList>
    </citation>
    <scope>NUCLEOTIDE SEQUENCE [LARGE SCALE GENOMIC DNA]</scope>
    <source>
        <strain evidence="1 2">DSM 100022</strain>
    </source>
</reference>